<organism evidence="6 7">
    <name type="scientific">Oncorhynchus mykiss</name>
    <name type="common">Rainbow trout</name>
    <name type="synonym">Salmo gairdneri</name>
    <dbReference type="NCBI Taxonomy" id="8022"/>
    <lineage>
        <taxon>Eukaryota</taxon>
        <taxon>Metazoa</taxon>
        <taxon>Chordata</taxon>
        <taxon>Craniata</taxon>
        <taxon>Vertebrata</taxon>
        <taxon>Euteleostomi</taxon>
        <taxon>Actinopterygii</taxon>
        <taxon>Neopterygii</taxon>
        <taxon>Teleostei</taxon>
        <taxon>Protacanthopterygii</taxon>
        <taxon>Salmoniformes</taxon>
        <taxon>Salmonidae</taxon>
        <taxon>Salmoninae</taxon>
        <taxon>Oncorhynchus</taxon>
    </lineage>
</organism>
<keyword evidence="7" id="KW-1185">Reference proteome</keyword>
<dbReference type="SUPFAM" id="SSF52047">
    <property type="entry name" value="RNI-like"/>
    <property type="match status" value="1"/>
</dbReference>
<reference evidence="6" key="3">
    <citation type="submission" date="2025-09" db="UniProtKB">
        <authorList>
            <consortium name="Ensembl"/>
        </authorList>
    </citation>
    <scope>IDENTIFICATION</scope>
</reference>
<dbReference type="InterPro" id="IPR050694">
    <property type="entry name" value="LRRC14/PRAME"/>
</dbReference>
<keyword evidence="2" id="KW-0963">Cytoplasm</keyword>
<evidence type="ECO:0000256" key="4">
    <source>
        <dbReference type="ARBA" id="ARBA00022737"/>
    </source>
</evidence>
<evidence type="ECO:0000313" key="6">
    <source>
        <dbReference type="Ensembl" id="ENSOMYP00000061915.2"/>
    </source>
</evidence>
<proteinExistence type="predicted"/>
<dbReference type="GO" id="GO:0005737">
    <property type="term" value="C:cytoplasm"/>
    <property type="evidence" value="ECO:0007669"/>
    <property type="project" value="UniProtKB-SubCell"/>
</dbReference>
<feature type="compositionally biased region" description="Basic and acidic residues" evidence="5">
    <location>
        <begin position="208"/>
        <end position="234"/>
    </location>
</feature>
<evidence type="ECO:0000256" key="5">
    <source>
        <dbReference type="SAM" id="MobiDB-lite"/>
    </source>
</evidence>
<dbReference type="PANTHER" id="PTHR14224:SF9">
    <property type="entry name" value="LEUCINE-RICH REPEAT-CONTAINING PROTEIN 14"/>
    <property type="match status" value="1"/>
</dbReference>
<dbReference type="InterPro" id="IPR032675">
    <property type="entry name" value="LRR_dom_sf"/>
</dbReference>
<feature type="region of interest" description="Disordered" evidence="5">
    <location>
        <begin position="1"/>
        <end position="24"/>
    </location>
</feature>
<dbReference type="GeneTree" id="ENSGT01030000234531"/>
<dbReference type="Proteomes" id="UP000694395">
    <property type="component" value="Chromosome 15"/>
</dbReference>
<evidence type="ECO:0000256" key="2">
    <source>
        <dbReference type="ARBA" id="ARBA00022490"/>
    </source>
</evidence>
<reference evidence="6" key="1">
    <citation type="submission" date="2020-07" db="EMBL/GenBank/DDBJ databases">
        <title>A long reads based de novo assembly of the rainbow trout Arlee double haploid line genome.</title>
        <authorList>
            <person name="Gao G."/>
            <person name="Palti Y."/>
        </authorList>
    </citation>
    <scope>NUCLEOTIDE SEQUENCE [LARGE SCALE GENOMIC DNA]</scope>
</reference>
<keyword evidence="4" id="KW-0677">Repeat</keyword>
<dbReference type="Gene3D" id="3.80.10.10">
    <property type="entry name" value="Ribonuclease Inhibitor"/>
    <property type="match status" value="1"/>
</dbReference>
<protein>
    <submittedName>
        <fullName evidence="6">Si:ch73-174h16.4</fullName>
    </submittedName>
</protein>
<accession>A0A8C7S969</accession>
<reference evidence="6" key="2">
    <citation type="submission" date="2025-08" db="UniProtKB">
        <authorList>
            <consortium name="Ensembl"/>
        </authorList>
    </citation>
    <scope>IDENTIFICATION</scope>
</reference>
<evidence type="ECO:0000256" key="1">
    <source>
        <dbReference type="ARBA" id="ARBA00004496"/>
    </source>
</evidence>
<evidence type="ECO:0000313" key="7">
    <source>
        <dbReference type="Proteomes" id="UP000694395"/>
    </source>
</evidence>
<sequence>MARADSAGWRPEAGAESSKSTLCPGSLARGGQRVVGQKVTHNQSLLVYFSETTLSSDVNEVLNNGNKILFNSKFNRQLHSLQSPNVIEVAHIKDGRHPWAPDNLCPCYHYSIPRCALQVLDLCGLQCEEGGVGDPMGGWSLTVALSTMVVQARAAAQKALGREGERERKRVLAMERERDVVKRERGGGLEEGEGGGLLVESVRKEKEETSGCQREDQQVKGVRRRMEMERRKESAAVAGGKGEADSEVDSEVVVCVRADLFVNARSWERVRAALGTTGPLKLQCRYVRVEELSVSSIGSLLDLLPRHVLLGVDIRYSCLGVAGLALLLPQLSMFPMLSSLRLHYCNLDIRRDMAGQEGAMKDMSQGLGKLSQLRRLSLTDKLSIVSSMCLTPADLSYLSCSPHASSLQQLDLSENRLDELALPSVRRLLSQASSCLMQLSLSGCGLTDGLLAAMLPSLSCCRGLKSLGLALNPLSLAGLLDLVRTVVRMPSLRQLLYPNPLEDYQPGLPPMPSSAQLLDWPLDEILQKNILQRVLTNKPTHTVYLFTYTVVGYTVRPFVPNDRGQVIVYSQSIRRGNSSDRERSSAQSQSH</sequence>
<comment type="subcellular location">
    <subcellularLocation>
        <location evidence="1">Cytoplasm</location>
    </subcellularLocation>
</comment>
<evidence type="ECO:0000256" key="3">
    <source>
        <dbReference type="ARBA" id="ARBA00022614"/>
    </source>
</evidence>
<feature type="region of interest" description="Disordered" evidence="5">
    <location>
        <begin position="208"/>
        <end position="238"/>
    </location>
</feature>
<name>A0A8C7S969_ONCMY</name>
<keyword evidence="3" id="KW-0433">Leucine-rich repeat</keyword>
<dbReference type="PANTHER" id="PTHR14224">
    <property type="entry name" value="SIMILAR TO PREFERENTIALLY EXPRESSED ANTIGEN IN MELANOMA-LIKE 3"/>
    <property type="match status" value="1"/>
</dbReference>
<dbReference type="Ensembl" id="ENSOMYT00000067425.2">
    <property type="protein sequence ID" value="ENSOMYP00000061915.2"/>
    <property type="gene ID" value="ENSOMYG00000028632.2"/>
</dbReference>
<dbReference type="AlphaFoldDB" id="A0A8C7S969"/>